<sequence length="870" mass="99416">MDHDNYKLKDFRIFNINDSSNCPERRFRSVFDISELSAVTAEISFYNKKFDEESWESELELFCWRNPYDQDREIIESTNITLGADKAENIISCVYTLEPIDEEDWIPGSYIIEAWIDNVKIADTTFYLEDTGSLEKDANPCFDIFGLKLFEDSDKPEPKRYERSYYRQFQRMATRFIWAELEIRNKLPHKTWKAEFFFNFYNDMRQLVHHVVAVTDVKPNHPNHEFFIEAGCGDPVNVNWEEGNYTVEVIFMGRMVAIANFKVADSVDKEKLAYTITWGESPLSVETSGVELMNEDEIFRELDNLVGLEGIKQRLHDYADYIRYLKLRDTMGIEPMKSINLHAVFTGNPGTGKTTIARMLGKIYKHLGLLSKDTVYEASRANLVGRYIGETAPITREVIEKARGGILLIDEAYSLAVKSDDNKDYGREVIETLLTEMSDGPGDIAVIVCGYPKEMEGFLNFNPGLPSRFKYIYEFPDYTPEELMEIARRTAVQKKLNFSEEVSDMMYKYLEEQYRGRTRAFGNARVVKSMLEEAQLNLGIRVIKARRENLSKEDLCTILPCDIEGLFRKKGSKSVQMKTDEVLLENMLNELKDMTGLESVKTEISELAKLAKYYREMDMDLVSAFSLNNIFTGNPGTGKTTVARIMAKIYKALGLLERGHLVECSREDLVGAVVGETAPKTLAKIEAAIGGVLFIDEAYSLVNGNANDFGHEAVEVIIKQMEDRRGEFSLIVAGYPKEMESFLDSNPGLRSRFDNHLVFTDYSASELMEIAGIMLMKNKLTANTEALAHLQAYFSYHSANRNQYFGNGRFVRKVLEKAIRNHNLRLSQVPKAERHENMIKTLTLEDVHEFAAGSDTLIKRGIGFMKTNAG</sequence>
<evidence type="ECO:0000313" key="6">
    <source>
        <dbReference type="Proteomes" id="UP000053091"/>
    </source>
</evidence>
<evidence type="ECO:0000313" key="5">
    <source>
        <dbReference type="EMBL" id="GAP44673.1"/>
    </source>
</evidence>
<protein>
    <submittedName>
        <fullName evidence="5">AAA+-type ATPase, SpoVK/Ycf46/Vps4 family</fullName>
    </submittedName>
</protein>
<dbReference type="InterPro" id="IPR027417">
    <property type="entry name" value="P-loop_NTPase"/>
</dbReference>
<dbReference type="InterPro" id="IPR041627">
    <property type="entry name" value="AAA_lid_6"/>
</dbReference>
<gene>
    <name evidence="5" type="ORF">TBC1_12484</name>
</gene>
<evidence type="ECO:0000256" key="2">
    <source>
        <dbReference type="ARBA" id="ARBA00022741"/>
    </source>
</evidence>
<dbReference type="FunFam" id="3.40.50.300:FF:000216">
    <property type="entry name" value="Type VII secretion ATPase EccA"/>
    <property type="match status" value="2"/>
</dbReference>
<keyword evidence="6" id="KW-1185">Reference proteome</keyword>
<keyword evidence="2" id="KW-0547">Nucleotide-binding</keyword>
<dbReference type="GO" id="GO:0005524">
    <property type="term" value="F:ATP binding"/>
    <property type="evidence" value="ECO:0007669"/>
    <property type="project" value="UniProtKB-KW"/>
</dbReference>
<dbReference type="InterPro" id="IPR003959">
    <property type="entry name" value="ATPase_AAA_core"/>
</dbReference>
<reference evidence="5" key="1">
    <citation type="journal article" date="2015" name="Genome Announc.">
        <title>Draft Genome Sequence of Bacteroidales Strain TBC1, a Novel Isolate from a Methanogenic Wastewater Treatment System.</title>
        <authorList>
            <person name="Tourlousse D.M."/>
            <person name="Matsuura N."/>
            <person name="Sun L."/>
            <person name="Toyonaga M."/>
            <person name="Kuroda K."/>
            <person name="Ohashi A."/>
            <person name="Cruz R."/>
            <person name="Yamaguchi T."/>
            <person name="Sekiguchi Y."/>
        </authorList>
    </citation>
    <scope>NUCLEOTIDE SEQUENCE [LARGE SCALE GENOMIC DNA]</scope>
    <source>
        <strain evidence="5">TBC1</strain>
    </source>
</reference>
<dbReference type="InterPro" id="IPR000641">
    <property type="entry name" value="CbxX/CfxQ"/>
</dbReference>
<keyword evidence="3" id="KW-0067">ATP-binding</keyword>
<dbReference type="Gene3D" id="3.40.50.300">
    <property type="entry name" value="P-loop containing nucleotide triphosphate hydrolases"/>
    <property type="match status" value="2"/>
</dbReference>
<feature type="domain" description="AAA+ ATPase" evidence="4">
    <location>
        <begin position="339"/>
        <end position="479"/>
    </location>
</feature>
<comment type="similarity">
    <text evidence="1">Belongs to the CbxX/CfxQ family.</text>
</comment>
<evidence type="ECO:0000256" key="1">
    <source>
        <dbReference type="ARBA" id="ARBA00010378"/>
    </source>
</evidence>
<dbReference type="PANTHER" id="PTHR43392:SF2">
    <property type="entry name" value="AAA-TYPE ATPASE FAMILY PROTEIN _ ANKYRIN REPEAT FAMILY PROTEIN"/>
    <property type="match status" value="1"/>
</dbReference>
<dbReference type="Pfam" id="PF17866">
    <property type="entry name" value="AAA_lid_6"/>
    <property type="match status" value="2"/>
</dbReference>
<dbReference type="InterPro" id="IPR050773">
    <property type="entry name" value="CbxX/CfxQ_RuBisCO_ESX"/>
</dbReference>
<dbReference type="PRINTS" id="PR00819">
    <property type="entry name" value="CBXCFQXSUPER"/>
</dbReference>
<evidence type="ECO:0000256" key="3">
    <source>
        <dbReference type="ARBA" id="ARBA00022840"/>
    </source>
</evidence>
<dbReference type="SUPFAM" id="SSF52540">
    <property type="entry name" value="P-loop containing nucleoside triphosphate hydrolases"/>
    <property type="match status" value="2"/>
</dbReference>
<proteinExistence type="inferred from homology"/>
<dbReference type="Proteomes" id="UP000053091">
    <property type="component" value="Unassembled WGS sequence"/>
</dbReference>
<dbReference type="EMBL" id="DF968183">
    <property type="protein sequence ID" value="GAP44673.1"/>
    <property type="molecule type" value="Genomic_DNA"/>
</dbReference>
<dbReference type="SMART" id="SM00382">
    <property type="entry name" value="AAA"/>
    <property type="match status" value="2"/>
</dbReference>
<dbReference type="AlphaFoldDB" id="A0A0S7C3E0"/>
<feature type="domain" description="AAA+ ATPase" evidence="4">
    <location>
        <begin position="625"/>
        <end position="763"/>
    </location>
</feature>
<dbReference type="InterPro" id="IPR003593">
    <property type="entry name" value="AAA+_ATPase"/>
</dbReference>
<organism evidence="5">
    <name type="scientific">Lentimicrobium saccharophilum</name>
    <dbReference type="NCBI Taxonomy" id="1678841"/>
    <lineage>
        <taxon>Bacteria</taxon>
        <taxon>Pseudomonadati</taxon>
        <taxon>Bacteroidota</taxon>
        <taxon>Bacteroidia</taxon>
        <taxon>Bacteroidales</taxon>
        <taxon>Lentimicrobiaceae</taxon>
        <taxon>Lentimicrobium</taxon>
    </lineage>
</organism>
<dbReference type="GO" id="GO:0016887">
    <property type="term" value="F:ATP hydrolysis activity"/>
    <property type="evidence" value="ECO:0007669"/>
    <property type="project" value="InterPro"/>
</dbReference>
<dbReference type="RefSeq" id="WP_062044354.1">
    <property type="nucleotide sequence ID" value="NZ_DF968183.1"/>
</dbReference>
<dbReference type="STRING" id="1678841.TBC1_12484"/>
<dbReference type="OrthoDB" id="9806903at2"/>
<dbReference type="PANTHER" id="PTHR43392">
    <property type="entry name" value="AAA-TYPE ATPASE FAMILY PROTEIN / ANKYRIN REPEAT FAMILY PROTEIN"/>
    <property type="match status" value="1"/>
</dbReference>
<name>A0A0S7C3E0_9BACT</name>
<dbReference type="Gene3D" id="1.10.8.60">
    <property type="match status" value="2"/>
</dbReference>
<evidence type="ECO:0000259" key="4">
    <source>
        <dbReference type="SMART" id="SM00382"/>
    </source>
</evidence>
<accession>A0A0S7C3E0</accession>
<dbReference type="Pfam" id="PF00004">
    <property type="entry name" value="AAA"/>
    <property type="match status" value="2"/>
</dbReference>
<dbReference type="PATRIC" id="fig|1678841.3.peg.3197"/>
<dbReference type="CDD" id="cd00009">
    <property type="entry name" value="AAA"/>
    <property type="match status" value="1"/>
</dbReference>